<evidence type="ECO:0000256" key="5">
    <source>
        <dbReference type="ARBA" id="ARBA00023136"/>
    </source>
</evidence>
<evidence type="ECO:0008006" key="9">
    <source>
        <dbReference type="Google" id="ProtNLM"/>
    </source>
</evidence>
<feature type="transmembrane region" description="Helical" evidence="6">
    <location>
        <begin position="191"/>
        <end position="209"/>
    </location>
</feature>
<protein>
    <recommendedName>
        <fullName evidence="9">Threonine efflux protein</fullName>
    </recommendedName>
</protein>
<name>A0A0B6TCV5_9CORY</name>
<evidence type="ECO:0000256" key="4">
    <source>
        <dbReference type="ARBA" id="ARBA00022989"/>
    </source>
</evidence>
<evidence type="ECO:0000256" key="2">
    <source>
        <dbReference type="ARBA" id="ARBA00022475"/>
    </source>
</evidence>
<proteinExistence type="predicted"/>
<keyword evidence="5 6" id="KW-0472">Membrane</keyword>
<dbReference type="HOGENOM" id="CLU_079569_0_1_11"/>
<evidence type="ECO:0000313" key="7">
    <source>
        <dbReference type="EMBL" id="AJK67777.1"/>
    </source>
</evidence>
<evidence type="ECO:0000256" key="6">
    <source>
        <dbReference type="SAM" id="Phobius"/>
    </source>
</evidence>
<dbReference type="STRING" id="1224162.B840_00685"/>
<dbReference type="PANTHER" id="PTHR30086:SF20">
    <property type="entry name" value="ARGININE EXPORTER PROTEIN ARGO-RELATED"/>
    <property type="match status" value="1"/>
</dbReference>
<organism evidence="7 8">
    <name type="scientific">Corynebacterium marinum DSM 44953</name>
    <dbReference type="NCBI Taxonomy" id="1224162"/>
    <lineage>
        <taxon>Bacteria</taxon>
        <taxon>Bacillati</taxon>
        <taxon>Actinomycetota</taxon>
        <taxon>Actinomycetes</taxon>
        <taxon>Mycobacteriales</taxon>
        <taxon>Corynebacteriaceae</taxon>
        <taxon>Corynebacterium</taxon>
    </lineage>
</organism>
<comment type="subcellular location">
    <subcellularLocation>
        <location evidence="1">Cell membrane</location>
        <topology evidence="1">Multi-pass membrane protein</topology>
    </subcellularLocation>
</comment>
<sequence length="216" mass="22653">MTPSLFLSLLTVWVAAIVSPGPDVAQVIRLGVRSRAAGVWTGLGIMTGTAVWISASMLGLSALVNTRPELLAVLQLAGGAYLLWMGAGALRSGFSGHGEPLGGEGSAGEGSEGEVYSPARAWRIGTATNLSNPKALLFFGAVFAQFIRPGTGWEWNLLIMTVLMATGVAWFMILAFAVHSLSERLLRNARAIDVLTGLVFVGLALYMLFEGATSLG</sequence>
<accession>A0A0B6TCV5</accession>
<evidence type="ECO:0000313" key="8">
    <source>
        <dbReference type="Proteomes" id="UP000031928"/>
    </source>
</evidence>
<gene>
    <name evidence="7" type="ORF">B840_00685</name>
</gene>
<dbReference type="GO" id="GO:0005886">
    <property type="term" value="C:plasma membrane"/>
    <property type="evidence" value="ECO:0007669"/>
    <property type="project" value="UniProtKB-SubCell"/>
</dbReference>
<dbReference type="EMBL" id="CP007790">
    <property type="protein sequence ID" value="AJK67777.1"/>
    <property type="molecule type" value="Genomic_DNA"/>
</dbReference>
<evidence type="ECO:0000256" key="1">
    <source>
        <dbReference type="ARBA" id="ARBA00004651"/>
    </source>
</evidence>
<dbReference type="InterPro" id="IPR001123">
    <property type="entry name" value="LeuE-type"/>
</dbReference>
<evidence type="ECO:0000256" key="3">
    <source>
        <dbReference type="ARBA" id="ARBA00022692"/>
    </source>
</evidence>
<keyword evidence="4 6" id="KW-1133">Transmembrane helix</keyword>
<keyword evidence="8" id="KW-1185">Reference proteome</keyword>
<feature type="transmembrane region" description="Helical" evidence="6">
    <location>
        <begin position="70"/>
        <end position="90"/>
    </location>
</feature>
<dbReference type="KEGG" id="cmq:B840_00685"/>
<dbReference type="PANTHER" id="PTHR30086">
    <property type="entry name" value="ARGININE EXPORTER PROTEIN ARGO"/>
    <property type="match status" value="1"/>
</dbReference>
<dbReference type="OrthoDB" id="9784202at2"/>
<reference evidence="7 8" key="1">
    <citation type="submission" date="2014-05" db="EMBL/GenBank/DDBJ databases">
        <title>Complete genome sequence of Corynebacterium marinum DSM 44953.</title>
        <authorList>
            <person name="Schaffert L."/>
            <person name="Albersmeier A."/>
            <person name="Kalinowski J."/>
            <person name="Ruckert C."/>
        </authorList>
    </citation>
    <scope>NUCLEOTIDE SEQUENCE [LARGE SCALE GENOMIC DNA]</scope>
    <source>
        <strain evidence="7 8">DSM 44953</strain>
    </source>
</reference>
<dbReference type="PIRSF" id="PIRSF006324">
    <property type="entry name" value="LeuE"/>
    <property type="match status" value="1"/>
</dbReference>
<feature type="transmembrane region" description="Helical" evidence="6">
    <location>
        <begin position="41"/>
        <end position="63"/>
    </location>
</feature>
<feature type="transmembrane region" description="Helical" evidence="6">
    <location>
        <begin position="157"/>
        <end position="179"/>
    </location>
</feature>
<dbReference type="GO" id="GO:0015171">
    <property type="term" value="F:amino acid transmembrane transporter activity"/>
    <property type="evidence" value="ECO:0007669"/>
    <property type="project" value="TreeGrafter"/>
</dbReference>
<dbReference type="Proteomes" id="UP000031928">
    <property type="component" value="Chromosome"/>
</dbReference>
<keyword evidence="2" id="KW-1003">Cell membrane</keyword>
<dbReference type="AlphaFoldDB" id="A0A0B6TCV5"/>
<keyword evidence="3 6" id="KW-0812">Transmembrane</keyword>
<dbReference type="Pfam" id="PF01810">
    <property type="entry name" value="LysE"/>
    <property type="match status" value="1"/>
</dbReference>
<dbReference type="RefSeq" id="WP_042620532.1">
    <property type="nucleotide sequence ID" value="NZ_CP007790.1"/>
</dbReference>